<name>A0A5Q0H8Q2_SACSY</name>
<evidence type="ECO:0000256" key="2">
    <source>
        <dbReference type="ARBA" id="ARBA00022741"/>
    </source>
</evidence>
<dbReference type="InterPro" id="IPR003593">
    <property type="entry name" value="AAA+_ATPase"/>
</dbReference>
<reference evidence="7" key="1">
    <citation type="journal article" date="2021" name="Curr. Microbiol.">
        <title>Complete genome of nocamycin-producing strain Saccharothrix syringae NRRL B-16468 reveals the biosynthetic potential for secondary metabolites.</title>
        <authorList>
            <person name="Mo X."/>
            <person name="Yang S."/>
        </authorList>
    </citation>
    <scope>NUCLEOTIDE SEQUENCE [LARGE SCALE GENOMIC DNA]</scope>
    <source>
        <strain evidence="7">ATCC 51364 / DSM 43886 / JCM 6844 / KCTC 9398 / NBRC 14523 / NRRL B-16468 / INA 2240</strain>
    </source>
</reference>
<keyword evidence="2" id="KW-0547">Nucleotide-binding</keyword>
<dbReference type="GO" id="GO:0005886">
    <property type="term" value="C:plasma membrane"/>
    <property type="evidence" value="ECO:0007669"/>
    <property type="project" value="TreeGrafter"/>
</dbReference>
<proteinExistence type="predicted"/>
<dbReference type="SUPFAM" id="SSF52540">
    <property type="entry name" value="P-loop containing nucleoside triphosphate hydrolases"/>
    <property type="match status" value="1"/>
</dbReference>
<dbReference type="InterPro" id="IPR051120">
    <property type="entry name" value="ABC_AA/LPS_Transport"/>
</dbReference>
<gene>
    <name evidence="6" type="ORF">EKG83_37095</name>
</gene>
<evidence type="ECO:0000313" key="7">
    <source>
        <dbReference type="Proteomes" id="UP000325787"/>
    </source>
</evidence>
<dbReference type="Gene3D" id="3.40.50.300">
    <property type="entry name" value="P-loop containing nucleotide triphosphate hydrolases"/>
    <property type="match status" value="1"/>
</dbReference>
<organism evidence="6 7">
    <name type="scientific">Saccharothrix syringae</name>
    <name type="common">Nocardiopsis syringae</name>
    <dbReference type="NCBI Taxonomy" id="103733"/>
    <lineage>
        <taxon>Bacteria</taxon>
        <taxon>Bacillati</taxon>
        <taxon>Actinomycetota</taxon>
        <taxon>Actinomycetes</taxon>
        <taxon>Pseudonocardiales</taxon>
        <taxon>Pseudonocardiaceae</taxon>
        <taxon>Saccharothrix</taxon>
    </lineage>
</organism>
<dbReference type="Pfam" id="PF00005">
    <property type="entry name" value="ABC_tran"/>
    <property type="match status" value="1"/>
</dbReference>
<dbReference type="GO" id="GO:0016887">
    <property type="term" value="F:ATP hydrolysis activity"/>
    <property type="evidence" value="ECO:0007669"/>
    <property type="project" value="InterPro"/>
</dbReference>
<dbReference type="InterPro" id="IPR027417">
    <property type="entry name" value="P-loop_NTPase"/>
</dbReference>
<dbReference type="PROSITE" id="PS50893">
    <property type="entry name" value="ABC_TRANSPORTER_2"/>
    <property type="match status" value="1"/>
</dbReference>
<dbReference type="EMBL" id="CP034550">
    <property type="protein sequence ID" value="QFZ22295.1"/>
    <property type="molecule type" value="Genomic_DNA"/>
</dbReference>
<keyword evidence="7" id="KW-1185">Reference proteome</keyword>
<evidence type="ECO:0000259" key="5">
    <source>
        <dbReference type="PROSITE" id="PS50893"/>
    </source>
</evidence>
<keyword evidence="3 6" id="KW-0067">ATP-binding</keyword>
<feature type="compositionally biased region" description="Gly residues" evidence="4">
    <location>
        <begin position="267"/>
        <end position="300"/>
    </location>
</feature>
<feature type="domain" description="ABC transporter" evidence="5">
    <location>
        <begin position="9"/>
        <end position="257"/>
    </location>
</feature>
<dbReference type="KEGG" id="ssyi:EKG83_37095"/>
<dbReference type="Pfam" id="PF12399">
    <property type="entry name" value="BCA_ABC_TP_C"/>
    <property type="match status" value="1"/>
</dbReference>
<dbReference type="InterPro" id="IPR032823">
    <property type="entry name" value="BCA_ABC_TP_C"/>
</dbReference>
<evidence type="ECO:0000256" key="1">
    <source>
        <dbReference type="ARBA" id="ARBA00022448"/>
    </source>
</evidence>
<sequence length="338" mass="35305">MVVVTRPVLEFRDVTLSFSGVTAVDGVSFHVDAGELFAIIGPNGAGKTSIFNVLSGVYRPQTGSVRFEGRDLVGVRPHRIAAMGIARTFQNIELFAHLTVVENLMLGRHNHMRYGALSAFAWVGRARREELANRAAVEEVVDLLELAPWRRMPVGLLPYGVQKRVELGRALAMEPRVLLLDEPVAGMNAEETEDMARFVLDVREELGVAIVMVEHDMGLVMDLADRVLVLDFGRPIRTGTPAEVQRDPDVVRAYLGEAHRVEEHDGGGAAGDRAGGGAAGGDGAGGDAAGEGRAAGGDAAGGERAGDRAAGDRAAGDRAAAGAAGKTSPTGGTAGGAA</sequence>
<dbReference type="OrthoDB" id="8724465at2"/>
<dbReference type="Proteomes" id="UP000325787">
    <property type="component" value="Chromosome"/>
</dbReference>
<evidence type="ECO:0000313" key="6">
    <source>
        <dbReference type="EMBL" id="QFZ22295.1"/>
    </source>
</evidence>
<dbReference type="CDD" id="cd03219">
    <property type="entry name" value="ABC_Mj1267_LivG_branched"/>
    <property type="match status" value="1"/>
</dbReference>
<dbReference type="FunFam" id="3.40.50.300:FF:000421">
    <property type="entry name" value="Branched-chain amino acid ABC transporter ATP-binding protein"/>
    <property type="match status" value="1"/>
</dbReference>
<dbReference type="PANTHER" id="PTHR45772">
    <property type="entry name" value="CONSERVED COMPONENT OF ABC TRANSPORTER FOR NATURAL AMINO ACIDS-RELATED"/>
    <property type="match status" value="1"/>
</dbReference>
<feature type="region of interest" description="Disordered" evidence="4">
    <location>
        <begin position="261"/>
        <end position="338"/>
    </location>
</feature>
<protein>
    <submittedName>
        <fullName evidence="6">ABC transporter ATP-binding protein</fullName>
    </submittedName>
</protein>
<dbReference type="PANTHER" id="PTHR45772:SF1">
    <property type="entry name" value="ABC TRANSPORTER ATP-BINDING PROTEIN"/>
    <property type="match status" value="1"/>
</dbReference>
<dbReference type="GO" id="GO:0005524">
    <property type="term" value="F:ATP binding"/>
    <property type="evidence" value="ECO:0007669"/>
    <property type="project" value="UniProtKB-KW"/>
</dbReference>
<feature type="compositionally biased region" description="Basic and acidic residues" evidence="4">
    <location>
        <begin position="304"/>
        <end position="316"/>
    </location>
</feature>
<dbReference type="AlphaFoldDB" id="A0A5Q0H8Q2"/>
<dbReference type="SMART" id="SM00382">
    <property type="entry name" value="AAA"/>
    <property type="match status" value="1"/>
</dbReference>
<dbReference type="InterPro" id="IPR003439">
    <property type="entry name" value="ABC_transporter-like_ATP-bd"/>
</dbReference>
<evidence type="ECO:0000256" key="4">
    <source>
        <dbReference type="SAM" id="MobiDB-lite"/>
    </source>
</evidence>
<evidence type="ECO:0000256" key="3">
    <source>
        <dbReference type="ARBA" id="ARBA00022840"/>
    </source>
</evidence>
<keyword evidence="1" id="KW-0813">Transport</keyword>
<accession>A0A5Q0H8Q2</accession>